<keyword evidence="2" id="KW-1185">Reference proteome</keyword>
<gene>
    <name evidence="1" type="ORF">SD71_08705</name>
</gene>
<reference evidence="1 2" key="1">
    <citation type="submission" date="2014-12" db="EMBL/GenBank/DDBJ databases">
        <title>Draft genome sequence of Cohnella kolymensis strain B-2846.</title>
        <authorList>
            <person name="Karlyshev A.V."/>
            <person name="Kudryashova E.B."/>
        </authorList>
    </citation>
    <scope>NUCLEOTIDE SEQUENCE [LARGE SCALE GENOMIC DNA]</scope>
    <source>
        <strain evidence="1 2">VKM B-2846</strain>
    </source>
</reference>
<accession>A0ABR5A7E5</accession>
<evidence type="ECO:0000313" key="1">
    <source>
        <dbReference type="EMBL" id="KIL36327.1"/>
    </source>
</evidence>
<dbReference type="EMBL" id="JXAL01000012">
    <property type="protein sequence ID" value="KIL36327.1"/>
    <property type="molecule type" value="Genomic_DNA"/>
</dbReference>
<dbReference type="Gene3D" id="3.30.2310.20">
    <property type="entry name" value="RelE-like"/>
    <property type="match status" value="1"/>
</dbReference>
<proteinExistence type="predicted"/>
<evidence type="ECO:0000313" key="2">
    <source>
        <dbReference type="Proteomes" id="UP000054526"/>
    </source>
</evidence>
<organism evidence="1 2">
    <name type="scientific">Cohnella kolymensis</name>
    <dbReference type="NCBI Taxonomy" id="1590652"/>
    <lineage>
        <taxon>Bacteria</taxon>
        <taxon>Bacillati</taxon>
        <taxon>Bacillota</taxon>
        <taxon>Bacilli</taxon>
        <taxon>Bacillales</taxon>
        <taxon>Paenibacillaceae</taxon>
        <taxon>Cohnella</taxon>
    </lineage>
</organism>
<sequence>MLPILVLGPAEHFLKKVVEKPLKTTLLQAMQEIRMDPYIGEAKTGDLAGYYCYDVFYKGTNYELAYTLEENQDGELLVVILAGTRENFYEELKRIVKRRLK</sequence>
<dbReference type="Proteomes" id="UP000054526">
    <property type="component" value="Unassembled WGS sequence"/>
</dbReference>
<dbReference type="InterPro" id="IPR031552">
    <property type="entry name" value="ParE-like_toxin"/>
</dbReference>
<dbReference type="Pfam" id="PF15781">
    <property type="entry name" value="ParE-like_toxin"/>
    <property type="match status" value="1"/>
</dbReference>
<dbReference type="InterPro" id="IPR035093">
    <property type="entry name" value="RelE/ParE_toxin_dom_sf"/>
</dbReference>
<protein>
    <submittedName>
        <fullName evidence="1">Plasmid stabilization protein</fullName>
    </submittedName>
</protein>
<comment type="caution">
    <text evidence="1">The sequence shown here is derived from an EMBL/GenBank/DDBJ whole genome shotgun (WGS) entry which is preliminary data.</text>
</comment>
<name>A0ABR5A7E5_9BACL</name>
<dbReference type="RefSeq" id="WP_041062042.1">
    <property type="nucleotide sequence ID" value="NZ_JXAL01000012.1"/>
</dbReference>